<dbReference type="GeneID" id="96084352"/>
<gene>
    <name evidence="4" type="ORF">ACET3X_004030</name>
</gene>
<feature type="domain" description="NADP-dependent oxidoreductase" evidence="3">
    <location>
        <begin position="17"/>
        <end position="310"/>
    </location>
</feature>
<dbReference type="PANTHER" id="PTHR43625">
    <property type="entry name" value="AFLATOXIN B1 ALDEHYDE REDUCTASE"/>
    <property type="match status" value="1"/>
</dbReference>
<organism evidence="4 5">
    <name type="scientific">Alternaria dauci</name>
    <dbReference type="NCBI Taxonomy" id="48095"/>
    <lineage>
        <taxon>Eukaryota</taxon>
        <taxon>Fungi</taxon>
        <taxon>Dikarya</taxon>
        <taxon>Ascomycota</taxon>
        <taxon>Pezizomycotina</taxon>
        <taxon>Dothideomycetes</taxon>
        <taxon>Pleosporomycetidae</taxon>
        <taxon>Pleosporales</taxon>
        <taxon>Pleosporineae</taxon>
        <taxon>Pleosporaceae</taxon>
        <taxon>Alternaria</taxon>
        <taxon>Alternaria sect. Porri</taxon>
    </lineage>
</organism>
<evidence type="ECO:0000256" key="2">
    <source>
        <dbReference type="SAM" id="MobiDB-lite"/>
    </source>
</evidence>
<dbReference type="SUPFAM" id="SSF51430">
    <property type="entry name" value="NAD(P)-linked oxidoreductase"/>
    <property type="match status" value="1"/>
</dbReference>
<dbReference type="PRINTS" id="PR00069">
    <property type="entry name" value="ALDKETRDTASE"/>
</dbReference>
<dbReference type="InterPro" id="IPR023210">
    <property type="entry name" value="NADP_OxRdtase_dom"/>
</dbReference>
<accession>A0ABR3UM67</accession>
<dbReference type="Pfam" id="PF00248">
    <property type="entry name" value="Aldo_ket_red"/>
    <property type="match status" value="1"/>
</dbReference>
<dbReference type="InterPro" id="IPR036812">
    <property type="entry name" value="NAD(P)_OxRdtase_dom_sf"/>
</dbReference>
<evidence type="ECO:0000259" key="3">
    <source>
        <dbReference type="Pfam" id="PF00248"/>
    </source>
</evidence>
<dbReference type="EMBL" id="JBHGVX010000003">
    <property type="protein sequence ID" value="KAL1797424.1"/>
    <property type="molecule type" value="Genomic_DNA"/>
</dbReference>
<dbReference type="RefSeq" id="XP_069308008.1">
    <property type="nucleotide sequence ID" value="XM_069450190.1"/>
</dbReference>
<dbReference type="Gene3D" id="3.20.20.100">
    <property type="entry name" value="NADP-dependent oxidoreductase domain"/>
    <property type="match status" value="1"/>
</dbReference>
<keyword evidence="1" id="KW-0560">Oxidoreductase</keyword>
<dbReference type="InterPro" id="IPR050791">
    <property type="entry name" value="Aldo-Keto_reductase"/>
</dbReference>
<dbReference type="InterPro" id="IPR020471">
    <property type="entry name" value="AKR"/>
</dbReference>
<reference evidence="4 5" key="1">
    <citation type="submission" date="2024-09" db="EMBL/GenBank/DDBJ databases">
        <title>T2T genomes of carrot and Alternaria dauci and their utility for understanding host-pathogen interaction during carrot leaf blight disease.</title>
        <authorList>
            <person name="Liu W."/>
            <person name="Xu S."/>
            <person name="Ou C."/>
            <person name="Liu X."/>
            <person name="Zhuang F."/>
            <person name="Deng X.W."/>
        </authorList>
    </citation>
    <scope>NUCLEOTIDE SEQUENCE [LARGE SCALE GENOMIC DNA]</scope>
    <source>
        <strain evidence="4 5">A2016</strain>
    </source>
</reference>
<evidence type="ECO:0000313" key="4">
    <source>
        <dbReference type="EMBL" id="KAL1797424.1"/>
    </source>
</evidence>
<proteinExistence type="predicted"/>
<dbReference type="PANTHER" id="PTHR43625:SF40">
    <property type="entry name" value="ALDO-KETO REDUCTASE YAKC [NADP(+)]"/>
    <property type="match status" value="1"/>
</dbReference>
<name>A0ABR3UM67_9PLEO</name>
<sequence length="365" mass="40346">MSLPTAPLGRDGPQVNRLGFGLMGLSAFYGQPKPDSERLALLDRAHELGERFWDSSDIYGDNEDLVGKWFKANPDKRNDIFLATKFAVKNMGAEIDSSPEYVKEAVEKSLQRLGIEQIDLYYCHRVDQKTPIELTVQAMADLVNLKKVKCLGLSEVSAETLRRAHKVHPISAVQVEYSPFALDIESKQIDLLRTCRELGVAVVAYSPLSRGMLSGALKGPEDFEENDFRRHAPRFSAENFPKNLKLVEQITEVAKAKGVTPSQLTLAWLMAQGEDIFPIPGTTKAERLEENVGSVKVEVSKEEKEKIRKACEEAEVGGARYPESFMKSCYADTPSLERYRDSGAGLDGSEGDGKATRTADIIGGS</sequence>
<keyword evidence="5" id="KW-1185">Reference proteome</keyword>
<feature type="region of interest" description="Disordered" evidence="2">
    <location>
        <begin position="339"/>
        <end position="365"/>
    </location>
</feature>
<comment type="caution">
    <text evidence="4">The sequence shown here is derived from an EMBL/GenBank/DDBJ whole genome shotgun (WGS) entry which is preliminary data.</text>
</comment>
<protein>
    <recommendedName>
        <fullName evidence="3">NADP-dependent oxidoreductase domain-containing protein</fullName>
    </recommendedName>
</protein>
<dbReference type="Proteomes" id="UP001578633">
    <property type="component" value="Chromosome 3"/>
</dbReference>
<evidence type="ECO:0000256" key="1">
    <source>
        <dbReference type="ARBA" id="ARBA00023002"/>
    </source>
</evidence>
<evidence type="ECO:0000313" key="5">
    <source>
        <dbReference type="Proteomes" id="UP001578633"/>
    </source>
</evidence>